<dbReference type="Pfam" id="PF17919">
    <property type="entry name" value="RT_RNaseH_2"/>
    <property type="match status" value="1"/>
</dbReference>
<dbReference type="InterPro" id="IPR041588">
    <property type="entry name" value="Integrase_H2C2"/>
</dbReference>
<evidence type="ECO:0000256" key="1">
    <source>
        <dbReference type="ARBA" id="ARBA00023172"/>
    </source>
</evidence>
<dbReference type="CDD" id="cd00303">
    <property type="entry name" value="retropepsin_like"/>
    <property type="match status" value="1"/>
</dbReference>
<dbReference type="CDD" id="cd01647">
    <property type="entry name" value="RT_LTR"/>
    <property type="match status" value="1"/>
</dbReference>
<dbReference type="InterPro" id="IPR000477">
    <property type="entry name" value="RT_dom"/>
</dbReference>
<dbReference type="Pfam" id="PF03732">
    <property type="entry name" value="Retrotrans_gag"/>
    <property type="match status" value="1"/>
</dbReference>
<dbReference type="EC" id="3.1.26.4" evidence="5"/>
<dbReference type="Pfam" id="PF00665">
    <property type="entry name" value="rve"/>
    <property type="match status" value="1"/>
</dbReference>
<dbReference type="Gene3D" id="2.40.70.10">
    <property type="entry name" value="Acid Proteases"/>
    <property type="match status" value="1"/>
</dbReference>
<keyword evidence="5" id="KW-0808">Transferase</keyword>
<accession>A0A251TKI8</accession>
<dbReference type="PROSITE" id="PS50879">
    <property type="entry name" value="RNASE_H_1"/>
    <property type="match status" value="1"/>
</dbReference>
<feature type="region of interest" description="Disordered" evidence="2">
    <location>
        <begin position="104"/>
        <end position="136"/>
    </location>
</feature>
<dbReference type="InterPro" id="IPR005162">
    <property type="entry name" value="Retrotrans_gag_dom"/>
</dbReference>
<dbReference type="Gramene" id="mRNA:HanXRQr2_Chr10g0446841">
    <property type="protein sequence ID" value="mRNA:HanXRQr2_Chr10g0446841"/>
    <property type="gene ID" value="HanXRQr2_Chr10g0446841"/>
</dbReference>
<feature type="region of interest" description="Disordered" evidence="2">
    <location>
        <begin position="1"/>
        <end position="63"/>
    </location>
</feature>
<evidence type="ECO:0000259" key="3">
    <source>
        <dbReference type="PROSITE" id="PS50879"/>
    </source>
</evidence>
<feature type="domain" description="Integrase catalytic" evidence="4">
    <location>
        <begin position="1516"/>
        <end position="1675"/>
    </location>
</feature>
<feature type="region of interest" description="Disordered" evidence="2">
    <location>
        <begin position="407"/>
        <end position="494"/>
    </location>
</feature>
<dbReference type="InterPro" id="IPR002156">
    <property type="entry name" value="RNaseH_domain"/>
</dbReference>
<keyword evidence="1" id="KW-0233">DNA recombination</keyword>
<dbReference type="GO" id="GO:0003964">
    <property type="term" value="F:RNA-directed DNA polymerase activity"/>
    <property type="evidence" value="ECO:0007669"/>
    <property type="project" value="UniProtKB-KW"/>
</dbReference>
<reference evidence="6" key="2">
    <citation type="submission" date="2017-02" db="EMBL/GenBank/DDBJ databases">
        <title>Sunflower complete genome.</title>
        <authorList>
            <person name="Langlade N."/>
            <person name="Munos S."/>
        </authorList>
    </citation>
    <scope>NUCLEOTIDE SEQUENCE [LARGE SCALE GENOMIC DNA]</scope>
    <source>
        <tissue evidence="6">Leaves</tissue>
    </source>
</reference>
<dbReference type="InterPro" id="IPR043128">
    <property type="entry name" value="Rev_trsase/Diguanyl_cyclase"/>
</dbReference>
<dbReference type="InterPro" id="IPR021109">
    <property type="entry name" value="Peptidase_aspartic_dom_sf"/>
</dbReference>
<sequence length="1803" mass="203442">MSESGSPGEVNQIPNTSTPGSGLAHTTITTPFSTPGSTPEFLTFNTPTPSRSGAPSPNVGMSDTPARVELTPEGVANNFLELRSLLNQHVNREREKGVRIRLDYDEPEPTLSPGPPLPPFDTRGEAGPSNPSNPHPYLSTMTNPTVHPILSSQPIASGTPLGHELTLDQLLQSPVTSCPASLTTMWEQALSVLPLARSAVTSTPLGVNCSVGTRPEEDLAKPYKPSNLSCFSRQIADYDFQLKIKMPAHITTYDGTEDPEDHLQIFTGAARIEKWSNAECCLMFMQTLVGSARIWFNDLPAQSIRSFDDLSRGFLANFSQQRRYVKDATVIFQIKQRDDESLRAFIERYKKEGLTYVGADEKMRVAGFMNAITSKYLTRDFNKSLPKTLEEALERAEAHIRGEEAVDIKEQRKRGSGWRSSSPARKRGNFNSYDRRPKGSDPRRVEGRNPSGRDKGMSFTPLTKTPQEILATEEVKQNFRPPRPLPKSRKNENSTQFCEFHEEKGHHTNDFFQLKKRIEEAVKSGELAHLVKGVRDKMAEGKGKEVNIVYSDEKVPYKKRRLEDWELQCVCFPPTRKDPLPGPLVVEATVGTLQTCKAYIDTGAATEIMFEKFFNQLSDEERSRLQPSGTSIKGIADITLKPLGQITLDVCFKEGSKERTRSLTFVVINIPSNYDVIIGRPGQCAFYMAVSIGHGTVKFPTERGIATLQPSQEAYLIEGESSNGEQDKQGLVINPKYPEQRIRVNPNLSQETLSYLEKLLKHHSDVFAWSPKDMTGIPRNIAEHELRIPPNVKPVLQKKRSLAPERSLAACQEVEKLVSAGILREVKYQSWIANPVMVKKPDNSWRMCIDFKDLNKACPKDCYPLPEIDLKVDSLTGYPFKCFLDAYKGYHQILMKKEDEEKTAFHTDKGIFCYQKMPFGLKNAGATYQRLVDKAFEEQIGRNMEAYVDDLVIKSKTEYQILDDIQETFKNLRKINMKLNPEKCSFGFDEGKFLGHIGGKQSIKANPNKVKAVLEAKPPRTKKEVESLNGKLAALKRFTSKLAERSLPFYKTLKNCSDKKDFRWTDEAEEAFNQMKQHLASLPDIAAPETGELISVYLSVADEAISAVLTIERDKAQVPVYFFSKTLKLAETKYPPLEKLALALVQTARRLRRYFQAHPIQVVTDQPVKNVLEKPENSGRLAKWAVELGEHNITYVPRKAIKAQVLADFLVEVPSQTIEEVNTTTAEPSNPEAWKLFTDGALSVEGSGAGLVLINPEGLEFTYALRFNFQTTNNEAEYEALIAGLRLAKEMKVKKLEVFTDSLLVSSQVNDSYVAKEPNMRKYKEKSKELMNTFQACNIKQIPRSQNKKADALSKLASLTFAHLTKKVLVEVLKARSIDELEVQDVVTEEDPNWMTPIKKFLQDNELPNDQTEAERVKIKARQYVLQGETLYKKGYLAPLLRCVGPEQSKYLVKEVHEGICGAHFGARSVVAKLMNLGYFWPSMHRDTVEQLKKCDACQIHSPIPKSPKHDLVPITSAWPFHKWGMDIVGPFPPSKGGVKFLLVAIDYFSKWPEVKPLAKITGKQVIDFVWENIICRYGLPGVIVTDNGKQFAEKPFSLWCKEYRINQIFSSVAYPQSNGQVERTNRSIVEGIKTRLGRYESNWLEELPSVLWAIRTTEKASHKKTPYSLVFGSEAVIPAEIGVVTQRIVNMDPEVNKQETMLNLQLLEEARDQAAIQEAKYKQKMEAYYNKKVKNERFRPGDLVLKNNEASKKENQGKLGPKWEGPYTILEAHKGGSYKLGDLEGKRLPRHWNGKTLRKFYV</sequence>
<keyword evidence="7" id="KW-1185">Reference proteome</keyword>
<dbReference type="SUPFAM" id="SSF53098">
    <property type="entry name" value="Ribonuclease H-like"/>
    <property type="match status" value="2"/>
</dbReference>
<dbReference type="Pfam" id="PF17921">
    <property type="entry name" value="Integrase_H2C2"/>
    <property type="match status" value="1"/>
</dbReference>
<feature type="compositionally biased region" description="Polar residues" evidence="2">
    <location>
        <begin position="43"/>
        <end position="61"/>
    </location>
</feature>
<dbReference type="GO" id="GO:0015074">
    <property type="term" value="P:DNA integration"/>
    <property type="evidence" value="ECO:0007669"/>
    <property type="project" value="InterPro"/>
</dbReference>
<evidence type="ECO:0000256" key="2">
    <source>
        <dbReference type="SAM" id="MobiDB-lite"/>
    </source>
</evidence>
<dbReference type="Proteomes" id="UP000215914">
    <property type="component" value="Chromosome 10"/>
</dbReference>
<dbReference type="Gene3D" id="3.30.420.10">
    <property type="entry name" value="Ribonuclease H-like superfamily/Ribonuclease H"/>
    <property type="match status" value="2"/>
</dbReference>
<dbReference type="Pfam" id="PF13456">
    <property type="entry name" value="RVT_3"/>
    <property type="match status" value="1"/>
</dbReference>
<keyword evidence="5" id="KW-0548">Nucleotidyltransferase</keyword>
<dbReference type="InterPro" id="IPR043502">
    <property type="entry name" value="DNA/RNA_pol_sf"/>
</dbReference>
<dbReference type="InterPro" id="IPR012337">
    <property type="entry name" value="RNaseH-like_sf"/>
</dbReference>
<keyword evidence="6" id="KW-0695">RNA-directed DNA polymerase</keyword>
<evidence type="ECO:0000313" key="7">
    <source>
        <dbReference type="Proteomes" id="UP000215914"/>
    </source>
</evidence>
<dbReference type="InterPro" id="IPR001584">
    <property type="entry name" value="Integrase_cat-core"/>
</dbReference>
<dbReference type="InterPro" id="IPR041577">
    <property type="entry name" value="RT_RNaseH_2"/>
</dbReference>
<feature type="compositionally biased region" description="Pro residues" evidence="2">
    <location>
        <begin position="110"/>
        <end position="119"/>
    </location>
</feature>
<dbReference type="InParanoid" id="A0A251TKI8"/>
<dbReference type="GO" id="GO:0006310">
    <property type="term" value="P:DNA recombination"/>
    <property type="evidence" value="ECO:0007669"/>
    <property type="project" value="UniProtKB-KW"/>
</dbReference>
<dbReference type="EMBL" id="CM007899">
    <property type="protein sequence ID" value="OTG11096.1"/>
    <property type="molecule type" value="Genomic_DNA"/>
</dbReference>
<dbReference type="PANTHER" id="PTHR48475:SF2">
    <property type="entry name" value="RIBONUCLEASE H"/>
    <property type="match status" value="1"/>
</dbReference>
<gene>
    <name evidence="6" type="ORF">HannXRQ_Chr10g0295011</name>
    <name evidence="5" type="ORF">HanXRQr2_Chr10g0446841</name>
</gene>
<dbReference type="Gene3D" id="3.10.10.10">
    <property type="entry name" value="HIV Type 1 Reverse Transcriptase, subunit A, domain 1"/>
    <property type="match status" value="1"/>
</dbReference>
<reference evidence="5" key="3">
    <citation type="submission" date="2020-06" db="EMBL/GenBank/DDBJ databases">
        <title>Helianthus annuus Genome sequencing and assembly Release 2.</title>
        <authorList>
            <person name="Gouzy J."/>
            <person name="Langlade N."/>
            <person name="Munos S."/>
        </authorList>
    </citation>
    <scope>NUCLEOTIDE SEQUENCE</scope>
    <source>
        <tissue evidence="5">Leaves</tissue>
    </source>
</reference>
<evidence type="ECO:0000259" key="4">
    <source>
        <dbReference type="PROSITE" id="PS50994"/>
    </source>
</evidence>
<organism evidence="6 7">
    <name type="scientific">Helianthus annuus</name>
    <name type="common">Common sunflower</name>
    <dbReference type="NCBI Taxonomy" id="4232"/>
    <lineage>
        <taxon>Eukaryota</taxon>
        <taxon>Viridiplantae</taxon>
        <taxon>Streptophyta</taxon>
        <taxon>Embryophyta</taxon>
        <taxon>Tracheophyta</taxon>
        <taxon>Spermatophyta</taxon>
        <taxon>Magnoliopsida</taxon>
        <taxon>eudicotyledons</taxon>
        <taxon>Gunneridae</taxon>
        <taxon>Pentapetalae</taxon>
        <taxon>asterids</taxon>
        <taxon>campanulids</taxon>
        <taxon>Asterales</taxon>
        <taxon>Asteraceae</taxon>
        <taxon>Asteroideae</taxon>
        <taxon>Heliantheae alliance</taxon>
        <taxon>Heliantheae</taxon>
        <taxon>Helianthus</taxon>
    </lineage>
</organism>
<feature type="compositionally biased region" description="Polar residues" evidence="2">
    <location>
        <begin position="12"/>
        <end position="37"/>
    </location>
</feature>
<dbReference type="CDD" id="cd09279">
    <property type="entry name" value="RNase_HI_like"/>
    <property type="match status" value="1"/>
</dbReference>
<feature type="compositionally biased region" description="Basic and acidic residues" evidence="2">
    <location>
        <begin position="433"/>
        <end position="456"/>
    </location>
</feature>
<dbReference type="PANTHER" id="PTHR48475">
    <property type="entry name" value="RIBONUCLEASE H"/>
    <property type="match status" value="1"/>
</dbReference>
<dbReference type="Pfam" id="PF00078">
    <property type="entry name" value="RVT_1"/>
    <property type="match status" value="1"/>
</dbReference>
<name>A0A251TKI8_HELAN</name>
<dbReference type="GO" id="GO:0003676">
    <property type="term" value="F:nucleic acid binding"/>
    <property type="evidence" value="ECO:0007669"/>
    <property type="project" value="InterPro"/>
</dbReference>
<dbReference type="SUPFAM" id="SSF56672">
    <property type="entry name" value="DNA/RNA polymerases"/>
    <property type="match status" value="1"/>
</dbReference>
<dbReference type="EMBL" id="MNCJ02000325">
    <property type="protein sequence ID" value="KAF5786910.1"/>
    <property type="molecule type" value="Genomic_DNA"/>
</dbReference>
<proteinExistence type="predicted"/>
<reference evidence="5 7" key="1">
    <citation type="journal article" date="2017" name="Nature">
        <title>The sunflower genome provides insights into oil metabolism, flowering and Asterid evolution.</title>
        <authorList>
            <person name="Badouin H."/>
            <person name="Gouzy J."/>
            <person name="Grassa C.J."/>
            <person name="Murat F."/>
            <person name="Staton S.E."/>
            <person name="Cottret L."/>
            <person name="Lelandais-Briere C."/>
            <person name="Owens G.L."/>
            <person name="Carrere S."/>
            <person name="Mayjonade B."/>
            <person name="Legrand L."/>
            <person name="Gill N."/>
            <person name="Kane N.C."/>
            <person name="Bowers J.E."/>
            <person name="Hubner S."/>
            <person name="Bellec A."/>
            <person name="Berard A."/>
            <person name="Berges H."/>
            <person name="Blanchet N."/>
            <person name="Boniface M.C."/>
            <person name="Brunel D."/>
            <person name="Catrice O."/>
            <person name="Chaidir N."/>
            <person name="Claudel C."/>
            <person name="Donnadieu C."/>
            <person name="Faraut T."/>
            <person name="Fievet G."/>
            <person name="Helmstetter N."/>
            <person name="King M."/>
            <person name="Knapp S.J."/>
            <person name="Lai Z."/>
            <person name="Le Paslier M.C."/>
            <person name="Lippi Y."/>
            <person name="Lorenzon L."/>
            <person name="Mandel J.R."/>
            <person name="Marage G."/>
            <person name="Marchand G."/>
            <person name="Marquand E."/>
            <person name="Bret-Mestries E."/>
            <person name="Morien E."/>
            <person name="Nambeesan S."/>
            <person name="Nguyen T."/>
            <person name="Pegot-Espagnet P."/>
            <person name="Pouilly N."/>
            <person name="Raftis F."/>
            <person name="Sallet E."/>
            <person name="Schiex T."/>
            <person name="Thomas J."/>
            <person name="Vandecasteele C."/>
            <person name="Vares D."/>
            <person name="Vear F."/>
            <person name="Vautrin S."/>
            <person name="Crespi M."/>
            <person name="Mangin B."/>
            <person name="Burke J.M."/>
            <person name="Salse J."/>
            <person name="Munos S."/>
            <person name="Vincourt P."/>
            <person name="Rieseberg L.H."/>
            <person name="Langlade N.B."/>
        </authorList>
    </citation>
    <scope>NUCLEOTIDE SEQUENCE [LARGE SCALE GENOMIC DNA]</scope>
    <source>
        <strain evidence="7">cv. SF193</strain>
        <tissue evidence="5">Leaves</tissue>
    </source>
</reference>
<dbReference type="PROSITE" id="PS50994">
    <property type="entry name" value="INTEGRASE"/>
    <property type="match status" value="1"/>
</dbReference>
<dbReference type="EC" id="2.7.7.-" evidence="5"/>
<protein>
    <submittedName>
        <fullName evidence="5">Nucleotidyltransferase, Ribonuclease H</fullName>
        <ecNumber evidence="5">2.7.7.-</ecNumber>
        <ecNumber evidence="5">3.1.26.4</ecNumber>
    </submittedName>
    <submittedName>
        <fullName evidence="6">Putative reverse transcriptase domain-containing protein</fullName>
    </submittedName>
</protein>
<evidence type="ECO:0000313" key="6">
    <source>
        <dbReference type="EMBL" id="OTG11096.1"/>
    </source>
</evidence>
<dbReference type="Gene3D" id="1.10.340.70">
    <property type="match status" value="1"/>
</dbReference>
<dbReference type="Gene3D" id="3.30.70.270">
    <property type="match status" value="2"/>
</dbReference>
<evidence type="ECO:0000313" key="5">
    <source>
        <dbReference type="EMBL" id="KAF5786910.1"/>
    </source>
</evidence>
<feature type="domain" description="RNase H type-1" evidence="3">
    <location>
        <begin position="1230"/>
        <end position="1359"/>
    </location>
</feature>
<keyword evidence="5" id="KW-0378">Hydrolase</keyword>
<dbReference type="GO" id="GO:0004523">
    <property type="term" value="F:RNA-DNA hybrid ribonuclease activity"/>
    <property type="evidence" value="ECO:0007669"/>
    <property type="project" value="UniProtKB-EC"/>
</dbReference>
<dbReference type="InterPro" id="IPR036397">
    <property type="entry name" value="RNaseH_sf"/>
</dbReference>